<dbReference type="Pfam" id="PF22629">
    <property type="entry name" value="ACT_AHAS_ss"/>
    <property type="match status" value="1"/>
</dbReference>
<evidence type="ECO:0000313" key="19">
    <source>
        <dbReference type="Proteomes" id="UP001157160"/>
    </source>
</evidence>
<evidence type="ECO:0000256" key="9">
    <source>
        <dbReference type="ARBA" id="ARBA00022679"/>
    </source>
</evidence>
<evidence type="ECO:0000256" key="3">
    <source>
        <dbReference type="ARBA" id="ARBA00006341"/>
    </source>
</evidence>
<name>A0AA37UTB2_9MICO</name>
<evidence type="ECO:0000256" key="11">
    <source>
        <dbReference type="ARBA" id="ARBA00022827"/>
    </source>
</evidence>
<comment type="cofactor">
    <cofactor evidence="16">
        <name>Mg(2+)</name>
        <dbReference type="ChEBI" id="CHEBI:18420"/>
    </cofactor>
    <text evidence="16">Binds 1 Mg(2+) ion per subunit.</text>
</comment>
<dbReference type="GO" id="GO:0009097">
    <property type="term" value="P:isoleucine biosynthetic process"/>
    <property type="evidence" value="ECO:0007669"/>
    <property type="project" value="TreeGrafter"/>
</dbReference>
<dbReference type="Proteomes" id="UP001157160">
    <property type="component" value="Unassembled WGS sequence"/>
</dbReference>
<dbReference type="NCBIfam" id="TIGR00119">
    <property type="entry name" value="acolac_sm"/>
    <property type="match status" value="1"/>
</dbReference>
<dbReference type="InterPro" id="IPR045229">
    <property type="entry name" value="TPP_enz"/>
</dbReference>
<gene>
    <name evidence="18" type="ORF">GCM10025874_12050</name>
</gene>
<dbReference type="NCBIfam" id="NF005860">
    <property type="entry name" value="PRK07789.1"/>
    <property type="match status" value="1"/>
</dbReference>
<dbReference type="AlphaFoldDB" id="A0AA37UTB2"/>
<evidence type="ECO:0000256" key="16">
    <source>
        <dbReference type="RuleBase" id="RU003591"/>
    </source>
</evidence>
<dbReference type="InterPro" id="IPR002912">
    <property type="entry name" value="ACT_dom"/>
</dbReference>
<reference evidence="18 19" key="1">
    <citation type="journal article" date="2014" name="Int. J. Syst. Evol. Microbiol.">
        <title>Complete genome sequence of Corynebacterium casei LMG S-19264T (=DSM 44701T), isolated from a smear-ripened cheese.</title>
        <authorList>
            <consortium name="US DOE Joint Genome Institute (JGI-PGF)"/>
            <person name="Walter F."/>
            <person name="Albersmeier A."/>
            <person name="Kalinowski J."/>
            <person name="Ruckert C."/>
        </authorList>
    </citation>
    <scope>NUCLEOTIDE SEQUENCE [LARGE SCALE GENOMIC DNA]</scope>
    <source>
        <strain evidence="18 19">NBRC 112289</strain>
    </source>
</reference>
<accession>A0AA37UTB2</accession>
<dbReference type="InterPro" id="IPR027271">
    <property type="entry name" value="Acetolactate_synth/TF_NikR_C"/>
</dbReference>
<evidence type="ECO:0000256" key="7">
    <source>
        <dbReference type="ARBA" id="ARBA00022605"/>
    </source>
</evidence>
<dbReference type="NCBIfam" id="NF008864">
    <property type="entry name" value="PRK11895.1"/>
    <property type="match status" value="1"/>
</dbReference>
<dbReference type="FunFam" id="3.40.50.970:FF:000016">
    <property type="entry name" value="Acetolactate synthase"/>
    <property type="match status" value="1"/>
</dbReference>
<dbReference type="GO" id="GO:1990610">
    <property type="term" value="F:acetolactate synthase regulator activity"/>
    <property type="evidence" value="ECO:0007669"/>
    <property type="project" value="InterPro"/>
</dbReference>
<dbReference type="GO" id="GO:0000287">
    <property type="term" value="F:magnesium ion binding"/>
    <property type="evidence" value="ECO:0007669"/>
    <property type="project" value="UniProtKB-UniRule"/>
</dbReference>
<dbReference type="InterPro" id="IPR054480">
    <property type="entry name" value="AHAS_small-like_ACT"/>
</dbReference>
<keyword evidence="9 16" id="KW-0808">Transferase</keyword>
<evidence type="ECO:0000259" key="17">
    <source>
        <dbReference type="PROSITE" id="PS51671"/>
    </source>
</evidence>
<dbReference type="InterPro" id="IPR045865">
    <property type="entry name" value="ACT-like_dom_sf"/>
</dbReference>
<dbReference type="NCBIfam" id="TIGR00118">
    <property type="entry name" value="acolac_lg"/>
    <property type="match status" value="1"/>
</dbReference>
<dbReference type="GO" id="GO:0005948">
    <property type="term" value="C:acetolactate synthase complex"/>
    <property type="evidence" value="ECO:0007669"/>
    <property type="project" value="TreeGrafter"/>
</dbReference>
<dbReference type="SUPFAM" id="SSF52467">
    <property type="entry name" value="DHS-like NAD/FAD-binding domain"/>
    <property type="match status" value="1"/>
</dbReference>
<dbReference type="Gene3D" id="3.30.70.1150">
    <property type="entry name" value="ACT-like. Chain A, domain 2"/>
    <property type="match status" value="1"/>
</dbReference>
<dbReference type="InterPro" id="IPR012846">
    <property type="entry name" value="Acetolactate_synth_lsu"/>
</dbReference>
<dbReference type="FunFam" id="3.30.70.1150:FF:000001">
    <property type="entry name" value="Acetolactate synthase small subunit"/>
    <property type="match status" value="1"/>
</dbReference>
<sequence length="787" mass="84134">MSLDFPATPASAAPARGETMTGAQAVVRSLEALGVTDVFGLPGGAILPVYDPLLDADKIRHILVRHEQGAGHAAEGYAAASGKLGVAIATSGPGATNLVTAIADAYMDSVPLLAITGQVFSTLMGTDAFQEADIIGITMPITKHSILVKSAAEIPGALASAHHIATTGRPGPVLVDITKDAQQDEFEFSWPPKLDLPGYRPVTKAHGKQILAAAQLILEARKPVLYVGGGVIRSRASEELLALAEQVGAPVVTTLMARGAFPDSHELQLGMPGMHGTVPAVLALQESDLIVSLGARFDDRVTGKAALFAPEAKVVHVDIDPAEIGKIRTAEVPIVGDLKDVLVDLLAAVKQASASQAPADYTAWWERLNGLREQFPLGYAPTTDGLLAPQHVISRIGELTGPEGVFAAGVGQHQMWAAQFIKYERPNAWLNSGGAGTMGYSVPAAMGAKVAEPDRVVWAIDGDGCFQMTNQELATCVINDIPIKVAVINNSSLGMVRQWQTLFYDGRYSNTELSTGHGSIRVPDFVKLAEAYGALGIRVEKEEEIDAAIALALETNDRPVVIDFVVSADSMVWPMVPQGVSNSYVQYAREHALLRRRPLGDRTRRGRRAGRGPERRCPLMAHVLSLLVEDKPGLLTRVAGLFSRRGFNIQSLAVGPTELEGLSRITVVVDVEDLPLEQVTKQLNKLVNVIKIVELDPAQSVQREHLLIKVRVDNTTRSQVLEATSLFRAHVVDVASDALVIELTGDSGKAKAFLRILEPYGVKEIVQSGLVAVARGSKSMTERVYKN</sequence>
<protein>
    <recommendedName>
        <fullName evidence="6 16">Acetolactate synthase</fullName>
        <ecNumber evidence="6 16">2.2.1.6</ecNumber>
    </recommendedName>
</protein>
<evidence type="ECO:0000313" key="18">
    <source>
        <dbReference type="EMBL" id="GMA27952.1"/>
    </source>
</evidence>
<dbReference type="Pfam" id="PF02776">
    <property type="entry name" value="TPP_enzyme_N"/>
    <property type="match status" value="1"/>
</dbReference>
<dbReference type="Pfam" id="PF10369">
    <property type="entry name" value="ALS_ss_C"/>
    <property type="match status" value="1"/>
</dbReference>
<dbReference type="CDD" id="cd04878">
    <property type="entry name" value="ACT_AHAS"/>
    <property type="match status" value="1"/>
</dbReference>
<dbReference type="Gene3D" id="3.40.50.970">
    <property type="match status" value="2"/>
</dbReference>
<keyword evidence="13 16" id="KW-0786">Thiamine pyrophosphate</keyword>
<comment type="similarity">
    <text evidence="3">Belongs to the acetolactate synthase small subunit family.</text>
</comment>
<dbReference type="InterPro" id="IPR039368">
    <property type="entry name" value="AHAS_TPP"/>
</dbReference>
<evidence type="ECO:0000256" key="5">
    <source>
        <dbReference type="ARBA" id="ARBA00011744"/>
    </source>
</evidence>
<dbReference type="Gene3D" id="3.40.50.1220">
    <property type="entry name" value="TPP-binding domain"/>
    <property type="match status" value="1"/>
</dbReference>
<comment type="pathway">
    <text evidence="2 16">Amino-acid biosynthesis; L-valine biosynthesis; L-valine from pyruvate: step 1/4.</text>
</comment>
<proteinExistence type="inferred from homology"/>
<dbReference type="EMBL" id="BSUL01000001">
    <property type="protein sequence ID" value="GMA27952.1"/>
    <property type="molecule type" value="Genomic_DNA"/>
</dbReference>
<dbReference type="PROSITE" id="PS51671">
    <property type="entry name" value="ACT"/>
    <property type="match status" value="1"/>
</dbReference>
<evidence type="ECO:0000256" key="13">
    <source>
        <dbReference type="ARBA" id="ARBA00023052"/>
    </source>
</evidence>
<dbReference type="InterPro" id="IPR012000">
    <property type="entry name" value="Thiamin_PyroP_enz_cen_dom"/>
</dbReference>
<dbReference type="SUPFAM" id="SSF55021">
    <property type="entry name" value="ACT-like"/>
    <property type="match status" value="2"/>
</dbReference>
<dbReference type="InterPro" id="IPR000399">
    <property type="entry name" value="TPP-bd_CS"/>
</dbReference>
<dbReference type="SUPFAM" id="SSF52518">
    <property type="entry name" value="Thiamin diphosphate-binding fold (THDP-binding)"/>
    <property type="match status" value="2"/>
</dbReference>
<evidence type="ECO:0000256" key="4">
    <source>
        <dbReference type="ARBA" id="ARBA00007812"/>
    </source>
</evidence>
<comment type="similarity">
    <text evidence="4 16">Belongs to the TPP enzyme family.</text>
</comment>
<keyword evidence="12 16" id="KW-0460">Magnesium</keyword>
<keyword evidence="19" id="KW-1185">Reference proteome</keyword>
<dbReference type="InterPro" id="IPR012001">
    <property type="entry name" value="Thiamin_PyroP_enz_TPP-bd_dom"/>
</dbReference>
<dbReference type="InterPro" id="IPR039557">
    <property type="entry name" value="AHAS_ACT"/>
</dbReference>
<dbReference type="FunFam" id="3.30.70.260:FF:000001">
    <property type="entry name" value="Acetolactate synthase, small subunit"/>
    <property type="match status" value="1"/>
</dbReference>
<dbReference type="InterPro" id="IPR029061">
    <property type="entry name" value="THDP-binding"/>
</dbReference>
<keyword evidence="11" id="KW-0274">FAD</keyword>
<dbReference type="PANTHER" id="PTHR18968:SF13">
    <property type="entry name" value="ACETOLACTATE SYNTHASE CATALYTIC SUBUNIT, MITOCHONDRIAL"/>
    <property type="match status" value="1"/>
</dbReference>
<evidence type="ECO:0000256" key="10">
    <source>
        <dbReference type="ARBA" id="ARBA00022723"/>
    </source>
</evidence>
<evidence type="ECO:0000256" key="14">
    <source>
        <dbReference type="ARBA" id="ARBA00023304"/>
    </source>
</evidence>
<evidence type="ECO:0000256" key="8">
    <source>
        <dbReference type="ARBA" id="ARBA00022630"/>
    </source>
</evidence>
<comment type="caution">
    <text evidence="18">The sequence shown here is derived from an EMBL/GenBank/DDBJ whole genome shotgun (WGS) entry which is preliminary data.</text>
</comment>
<dbReference type="GO" id="GO:0003984">
    <property type="term" value="F:acetolactate synthase activity"/>
    <property type="evidence" value="ECO:0007669"/>
    <property type="project" value="UniProtKB-EC"/>
</dbReference>
<dbReference type="GO" id="GO:0050660">
    <property type="term" value="F:flavin adenine dinucleotide binding"/>
    <property type="evidence" value="ECO:0007669"/>
    <property type="project" value="InterPro"/>
</dbReference>
<comment type="cofactor">
    <cofactor evidence="16">
        <name>thiamine diphosphate</name>
        <dbReference type="ChEBI" id="CHEBI:58937"/>
    </cofactor>
    <text evidence="16">Binds 1 thiamine pyrophosphate per subunit.</text>
</comment>
<evidence type="ECO:0000256" key="1">
    <source>
        <dbReference type="ARBA" id="ARBA00004974"/>
    </source>
</evidence>
<evidence type="ECO:0000256" key="12">
    <source>
        <dbReference type="ARBA" id="ARBA00022842"/>
    </source>
</evidence>
<dbReference type="InterPro" id="IPR004789">
    <property type="entry name" value="Acetalactate_synth_ssu"/>
</dbReference>
<evidence type="ECO:0000256" key="2">
    <source>
        <dbReference type="ARBA" id="ARBA00005025"/>
    </source>
</evidence>
<comment type="pathway">
    <text evidence="1 16">Amino-acid biosynthesis; L-isoleucine biosynthesis; L-isoleucine from 2-oxobutanoate: step 1/4.</text>
</comment>
<dbReference type="GO" id="GO:0009099">
    <property type="term" value="P:L-valine biosynthetic process"/>
    <property type="evidence" value="ECO:0007669"/>
    <property type="project" value="TreeGrafter"/>
</dbReference>
<evidence type="ECO:0000256" key="15">
    <source>
        <dbReference type="ARBA" id="ARBA00048670"/>
    </source>
</evidence>
<dbReference type="FunFam" id="3.40.50.970:FF:000007">
    <property type="entry name" value="Acetolactate synthase"/>
    <property type="match status" value="1"/>
</dbReference>
<dbReference type="PROSITE" id="PS00187">
    <property type="entry name" value="TPP_ENZYMES"/>
    <property type="match status" value="1"/>
</dbReference>
<dbReference type="InterPro" id="IPR029035">
    <property type="entry name" value="DHS-like_NAD/FAD-binding_dom"/>
</dbReference>
<dbReference type="EC" id="2.2.1.6" evidence="6 16"/>
<comment type="subunit">
    <text evidence="5">Dimer of large and small chains.</text>
</comment>
<dbReference type="InterPro" id="IPR019455">
    <property type="entry name" value="Acetolactate_synth_ssu_C"/>
</dbReference>
<comment type="catalytic activity">
    <reaction evidence="15 16">
        <text>2 pyruvate + H(+) = (2S)-2-acetolactate + CO2</text>
        <dbReference type="Rhea" id="RHEA:25249"/>
        <dbReference type="ChEBI" id="CHEBI:15361"/>
        <dbReference type="ChEBI" id="CHEBI:15378"/>
        <dbReference type="ChEBI" id="CHEBI:16526"/>
        <dbReference type="ChEBI" id="CHEBI:58476"/>
        <dbReference type="EC" id="2.2.1.6"/>
    </reaction>
</comment>
<dbReference type="Pfam" id="PF00205">
    <property type="entry name" value="TPP_enzyme_M"/>
    <property type="match status" value="1"/>
</dbReference>
<dbReference type="CDD" id="cd07035">
    <property type="entry name" value="TPP_PYR_POX_like"/>
    <property type="match status" value="1"/>
</dbReference>
<keyword evidence="14 16" id="KW-0100">Branched-chain amino acid biosynthesis</keyword>
<feature type="domain" description="ACT" evidence="17">
    <location>
        <begin position="623"/>
        <end position="697"/>
    </location>
</feature>
<dbReference type="FunFam" id="3.40.50.1220:FF:000008">
    <property type="entry name" value="Acetolactate synthase"/>
    <property type="match status" value="1"/>
</dbReference>
<dbReference type="CDD" id="cd02015">
    <property type="entry name" value="TPP_AHAS"/>
    <property type="match status" value="1"/>
</dbReference>
<dbReference type="PANTHER" id="PTHR18968">
    <property type="entry name" value="THIAMINE PYROPHOSPHATE ENZYMES"/>
    <property type="match status" value="1"/>
</dbReference>
<keyword evidence="7 16" id="KW-0028">Amino-acid biosynthesis</keyword>
<dbReference type="InterPro" id="IPR011766">
    <property type="entry name" value="TPP_enzyme_TPP-bd"/>
</dbReference>
<dbReference type="GO" id="GO:0030976">
    <property type="term" value="F:thiamine pyrophosphate binding"/>
    <property type="evidence" value="ECO:0007669"/>
    <property type="project" value="UniProtKB-UniRule"/>
</dbReference>
<evidence type="ECO:0000256" key="6">
    <source>
        <dbReference type="ARBA" id="ARBA00013145"/>
    </source>
</evidence>
<keyword evidence="10 16" id="KW-0479">Metal-binding</keyword>
<organism evidence="18 19">
    <name type="scientific">Arenivirga flava</name>
    <dbReference type="NCBI Taxonomy" id="1930060"/>
    <lineage>
        <taxon>Bacteria</taxon>
        <taxon>Bacillati</taxon>
        <taxon>Actinomycetota</taxon>
        <taxon>Actinomycetes</taxon>
        <taxon>Micrococcales</taxon>
        <taxon>Microbacteriaceae</taxon>
        <taxon>Arenivirga</taxon>
    </lineage>
</organism>
<dbReference type="Pfam" id="PF02775">
    <property type="entry name" value="TPP_enzyme_C"/>
    <property type="match status" value="1"/>
</dbReference>
<keyword evidence="8" id="KW-0285">Flavoprotein</keyword>
<dbReference type="Gene3D" id="3.30.70.260">
    <property type="match status" value="1"/>
</dbReference>